<dbReference type="InterPro" id="IPR029068">
    <property type="entry name" value="Glyas_Bleomycin-R_OHBP_Dase"/>
</dbReference>
<feature type="domain" description="VOC" evidence="1">
    <location>
        <begin position="4"/>
        <end position="121"/>
    </location>
</feature>
<proteinExistence type="predicted"/>
<dbReference type="Proteomes" id="UP001231924">
    <property type="component" value="Unassembled WGS sequence"/>
</dbReference>
<dbReference type="RefSeq" id="WP_286055680.1">
    <property type="nucleotide sequence ID" value="NZ_JASVWF010000006.1"/>
</dbReference>
<organism evidence="2 3">
    <name type="scientific">Actinomycetospora termitidis</name>
    <dbReference type="NCBI Taxonomy" id="3053470"/>
    <lineage>
        <taxon>Bacteria</taxon>
        <taxon>Bacillati</taxon>
        <taxon>Actinomycetota</taxon>
        <taxon>Actinomycetes</taxon>
        <taxon>Pseudonocardiales</taxon>
        <taxon>Pseudonocardiaceae</taxon>
        <taxon>Actinomycetospora</taxon>
    </lineage>
</organism>
<protein>
    <submittedName>
        <fullName evidence="2">VOC family protein</fullName>
    </submittedName>
</protein>
<dbReference type="CDD" id="cd08351">
    <property type="entry name" value="ChaP_like"/>
    <property type="match status" value="1"/>
</dbReference>
<evidence type="ECO:0000259" key="1">
    <source>
        <dbReference type="PROSITE" id="PS51819"/>
    </source>
</evidence>
<dbReference type="InterPro" id="IPR037523">
    <property type="entry name" value="VOC_core"/>
</dbReference>
<gene>
    <name evidence="2" type="ORF">QRT03_24285</name>
</gene>
<evidence type="ECO:0000313" key="2">
    <source>
        <dbReference type="EMBL" id="MDL5159107.1"/>
    </source>
</evidence>
<dbReference type="PROSITE" id="PS51819">
    <property type="entry name" value="VOC"/>
    <property type="match status" value="1"/>
</dbReference>
<reference evidence="2 3" key="1">
    <citation type="submission" date="2023-06" db="EMBL/GenBank/DDBJ databases">
        <title>Actinomycetospora Odt1-22.</title>
        <authorList>
            <person name="Supong K."/>
        </authorList>
    </citation>
    <scope>NUCLEOTIDE SEQUENCE [LARGE SCALE GENOMIC DNA]</scope>
    <source>
        <strain evidence="2 3">Odt1-22</strain>
    </source>
</reference>
<evidence type="ECO:0000313" key="3">
    <source>
        <dbReference type="Proteomes" id="UP001231924"/>
    </source>
</evidence>
<sequence length="123" mass="13744">MSIELNHTIVLSRDQRAAARELAELLGVEATRMYHFDVVSVGDGVSLDFMDVDPLPAQPLHYAFLVGEDEFDRIFGRIRERGLAYWAGPGHSGPQQTNRMNGGRGVYWDSVDGHAMEILTRAE</sequence>
<dbReference type="EMBL" id="JASVWF010000006">
    <property type="protein sequence ID" value="MDL5159107.1"/>
    <property type="molecule type" value="Genomic_DNA"/>
</dbReference>
<keyword evidence="3" id="KW-1185">Reference proteome</keyword>
<dbReference type="SUPFAM" id="SSF54593">
    <property type="entry name" value="Glyoxalase/Bleomycin resistance protein/Dihydroxybiphenyl dioxygenase"/>
    <property type="match status" value="1"/>
</dbReference>
<comment type="caution">
    <text evidence="2">The sequence shown here is derived from an EMBL/GenBank/DDBJ whole genome shotgun (WGS) entry which is preliminary data.</text>
</comment>
<accession>A0ABT7MGX2</accession>
<dbReference type="Gene3D" id="3.10.180.10">
    <property type="entry name" value="2,3-Dihydroxybiphenyl 1,2-Dioxygenase, domain 1"/>
    <property type="match status" value="1"/>
</dbReference>
<name>A0ABT7MGX2_9PSEU</name>